<comment type="caution">
    <text evidence="1">The sequence shown here is derived from an EMBL/GenBank/DDBJ whole genome shotgun (WGS) entry which is preliminary data.</text>
</comment>
<evidence type="ECO:0000313" key="1">
    <source>
        <dbReference type="EMBL" id="TNN61537.1"/>
    </source>
</evidence>
<sequence length="83" mass="9172">MGLSARSPEESVVHGKNRLKRKKRNFTPWIQIRHQPPHVVEGVQVEQSQTLLKLHGALGPPAALRVPETLTPGVCLGRPLTLL</sequence>
<dbReference type="AlphaFoldDB" id="A0A4Z2H6J8"/>
<dbReference type="EMBL" id="SRLO01000314">
    <property type="protein sequence ID" value="TNN61537.1"/>
    <property type="molecule type" value="Genomic_DNA"/>
</dbReference>
<dbReference type="Proteomes" id="UP000314294">
    <property type="component" value="Unassembled WGS sequence"/>
</dbReference>
<reference evidence="1 2" key="1">
    <citation type="submission" date="2019-03" db="EMBL/GenBank/DDBJ databases">
        <title>First draft genome of Liparis tanakae, snailfish: a comprehensive survey of snailfish specific genes.</title>
        <authorList>
            <person name="Kim W."/>
            <person name="Song I."/>
            <person name="Jeong J.-H."/>
            <person name="Kim D."/>
            <person name="Kim S."/>
            <person name="Ryu S."/>
            <person name="Song J.Y."/>
            <person name="Lee S.K."/>
        </authorList>
    </citation>
    <scope>NUCLEOTIDE SEQUENCE [LARGE SCALE GENOMIC DNA]</scope>
    <source>
        <tissue evidence="1">Muscle</tissue>
    </source>
</reference>
<protein>
    <submittedName>
        <fullName evidence="1">Uncharacterized protein</fullName>
    </submittedName>
</protein>
<name>A0A4Z2H6J8_9TELE</name>
<accession>A0A4Z2H6J8</accession>
<gene>
    <name evidence="1" type="ORF">EYF80_028282</name>
</gene>
<organism evidence="1 2">
    <name type="scientific">Liparis tanakae</name>
    <name type="common">Tanaka's snailfish</name>
    <dbReference type="NCBI Taxonomy" id="230148"/>
    <lineage>
        <taxon>Eukaryota</taxon>
        <taxon>Metazoa</taxon>
        <taxon>Chordata</taxon>
        <taxon>Craniata</taxon>
        <taxon>Vertebrata</taxon>
        <taxon>Euteleostomi</taxon>
        <taxon>Actinopterygii</taxon>
        <taxon>Neopterygii</taxon>
        <taxon>Teleostei</taxon>
        <taxon>Neoteleostei</taxon>
        <taxon>Acanthomorphata</taxon>
        <taxon>Eupercaria</taxon>
        <taxon>Perciformes</taxon>
        <taxon>Cottioidei</taxon>
        <taxon>Cottales</taxon>
        <taxon>Liparidae</taxon>
        <taxon>Liparis</taxon>
    </lineage>
</organism>
<evidence type="ECO:0000313" key="2">
    <source>
        <dbReference type="Proteomes" id="UP000314294"/>
    </source>
</evidence>
<keyword evidence="2" id="KW-1185">Reference proteome</keyword>
<proteinExistence type="predicted"/>